<dbReference type="PROSITE" id="PS50158">
    <property type="entry name" value="ZF_CCHC"/>
    <property type="match status" value="1"/>
</dbReference>
<organism evidence="4 5">
    <name type="scientific">Kingdonia uniflora</name>
    <dbReference type="NCBI Taxonomy" id="39325"/>
    <lineage>
        <taxon>Eukaryota</taxon>
        <taxon>Viridiplantae</taxon>
        <taxon>Streptophyta</taxon>
        <taxon>Embryophyta</taxon>
        <taxon>Tracheophyta</taxon>
        <taxon>Spermatophyta</taxon>
        <taxon>Magnoliopsida</taxon>
        <taxon>Ranunculales</taxon>
        <taxon>Circaeasteraceae</taxon>
        <taxon>Kingdonia</taxon>
    </lineage>
</organism>
<proteinExistence type="predicted"/>
<gene>
    <name evidence="4" type="ORF">GIB67_009026</name>
</gene>
<reference evidence="4 5" key="1">
    <citation type="journal article" date="2020" name="IScience">
        <title>Genome Sequencing of the Endangered Kingdonia uniflora (Circaeasteraceae, Ranunculales) Reveals Potential Mechanisms of Evolutionary Specialization.</title>
        <authorList>
            <person name="Sun Y."/>
            <person name="Deng T."/>
            <person name="Zhang A."/>
            <person name="Moore M.J."/>
            <person name="Landis J.B."/>
            <person name="Lin N."/>
            <person name="Zhang H."/>
            <person name="Zhang X."/>
            <person name="Huang J."/>
            <person name="Zhang X."/>
            <person name="Sun H."/>
            <person name="Wang H."/>
        </authorList>
    </citation>
    <scope>NUCLEOTIDE SEQUENCE [LARGE SCALE GENOMIC DNA]</scope>
    <source>
        <strain evidence="4">TB1705</strain>
        <tissue evidence="4">Leaf</tissue>
    </source>
</reference>
<dbReference type="InterPro" id="IPR046522">
    <property type="entry name" value="DUF6699"/>
</dbReference>
<evidence type="ECO:0000256" key="1">
    <source>
        <dbReference type="PROSITE-ProRule" id="PRU00047"/>
    </source>
</evidence>
<keyword evidence="1" id="KW-0862">Zinc</keyword>
<dbReference type="PANTHER" id="PTHR47576:SF2">
    <property type="entry name" value="BRCT DOMAIN DNA REPAIR PROTEIN-RELATED"/>
    <property type="match status" value="1"/>
</dbReference>
<evidence type="ECO:0000256" key="2">
    <source>
        <dbReference type="SAM" id="MobiDB-lite"/>
    </source>
</evidence>
<dbReference type="Proteomes" id="UP000541444">
    <property type="component" value="Unassembled WGS sequence"/>
</dbReference>
<accession>A0A7J7LW37</accession>
<dbReference type="Pfam" id="PF20415">
    <property type="entry name" value="DUF6699"/>
    <property type="match status" value="1"/>
</dbReference>
<keyword evidence="1" id="KW-0863">Zinc-finger</keyword>
<dbReference type="GO" id="GO:0008270">
    <property type="term" value="F:zinc ion binding"/>
    <property type="evidence" value="ECO:0007669"/>
    <property type="project" value="UniProtKB-KW"/>
</dbReference>
<dbReference type="InterPro" id="IPR036875">
    <property type="entry name" value="Znf_CCHC_sf"/>
</dbReference>
<protein>
    <recommendedName>
        <fullName evidence="3">CCHC-type domain-containing protein</fullName>
    </recommendedName>
</protein>
<evidence type="ECO:0000313" key="5">
    <source>
        <dbReference type="Proteomes" id="UP000541444"/>
    </source>
</evidence>
<sequence>MPRGRLATKKPTLAQDVAKLTKIFDRLVEALGTGAFFPSSQPPPLGVHEHPSREGSVAARNDDFLLQTKSTKTFTSIGSRVHIPGVASFKSKIPRGRPAMKKPTLAQDVTTLADRLGREIGNSAEEIGAVVFTPQLTPHCVTDIDNTQLGHPYSRLPRHPYATTWQDDKYNLDFEEEQRPQPRRNGEGTNIKAIAEQTHNVHLKVPKFDGKFDADTFIKWLDKNSVQQARHTLGYRPITEWWKMRRELKERFIPMNYKEVAFGKLQSLKMGLSSLDDYTDQFYLLEARARLHETESGNCYGCGKPGHQKRDCPAFAKVGLVVDGMRESVIATIQRVLQDEDEDEDEEETETHTTFVHAAKLPNLFLLPNLQTCQTPIHPITPSTLLASICWSVSDPTSSVCIYTEVSGNKDGSEHQTSEFFDTRGDGRDSEASFVNFSRPLKESEKAEKILKNNFLTVLFPIDRFGEMGPSSRTFFADNGFTCLHVLDIVYTFYQENMSAGEVDAGIHTDSRYADRLRTLYTSKESVENGYVQFKRIDFLGSRRSFEMLKRVSGDNNSNVYELLIRA</sequence>
<dbReference type="GO" id="GO:0003676">
    <property type="term" value="F:nucleic acid binding"/>
    <property type="evidence" value="ECO:0007669"/>
    <property type="project" value="InterPro"/>
</dbReference>
<dbReference type="EMBL" id="JACGCM010001965">
    <property type="protein sequence ID" value="KAF6146740.1"/>
    <property type="molecule type" value="Genomic_DNA"/>
</dbReference>
<keyword evidence="1" id="KW-0479">Metal-binding</keyword>
<comment type="caution">
    <text evidence="4">The sequence shown here is derived from an EMBL/GenBank/DDBJ whole genome shotgun (WGS) entry which is preliminary data.</text>
</comment>
<dbReference type="AlphaFoldDB" id="A0A7J7LW37"/>
<evidence type="ECO:0000259" key="3">
    <source>
        <dbReference type="PROSITE" id="PS50158"/>
    </source>
</evidence>
<dbReference type="PANTHER" id="PTHR47576">
    <property type="entry name" value="BRCT DOMAIN DNA REPAIR PROTEIN-RELATED"/>
    <property type="match status" value="1"/>
</dbReference>
<feature type="region of interest" description="Disordered" evidence="2">
    <location>
        <begin position="38"/>
        <end position="61"/>
    </location>
</feature>
<dbReference type="SUPFAM" id="SSF57756">
    <property type="entry name" value="Retrovirus zinc finger-like domains"/>
    <property type="match status" value="1"/>
</dbReference>
<dbReference type="Pfam" id="PF00098">
    <property type="entry name" value="zf-CCHC"/>
    <property type="match status" value="1"/>
</dbReference>
<feature type="domain" description="CCHC-type" evidence="3">
    <location>
        <begin position="299"/>
        <end position="313"/>
    </location>
</feature>
<dbReference type="InterPro" id="IPR001878">
    <property type="entry name" value="Znf_CCHC"/>
</dbReference>
<dbReference type="SMART" id="SM00343">
    <property type="entry name" value="ZnF_C2HC"/>
    <property type="match status" value="1"/>
</dbReference>
<dbReference type="OrthoDB" id="251770at2759"/>
<name>A0A7J7LW37_9MAGN</name>
<evidence type="ECO:0000313" key="4">
    <source>
        <dbReference type="EMBL" id="KAF6146740.1"/>
    </source>
</evidence>
<keyword evidence="5" id="KW-1185">Reference proteome</keyword>
<dbReference type="Gene3D" id="4.10.60.10">
    <property type="entry name" value="Zinc finger, CCHC-type"/>
    <property type="match status" value="1"/>
</dbReference>